<organism evidence="2 3">
    <name type="scientific">Loktanella gaetbuli</name>
    <dbReference type="NCBI Taxonomy" id="2881335"/>
    <lineage>
        <taxon>Bacteria</taxon>
        <taxon>Pseudomonadati</taxon>
        <taxon>Pseudomonadota</taxon>
        <taxon>Alphaproteobacteria</taxon>
        <taxon>Rhodobacterales</taxon>
        <taxon>Roseobacteraceae</taxon>
        <taxon>Loktanella</taxon>
    </lineage>
</organism>
<comment type="caution">
    <text evidence="2">The sequence shown here is derived from an EMBL/GenBank/DDBJ whole genome shotgun (WGS) entry which is preliminary data.</text>
</comment>
<dbReference type="Proteomes" id="UP001138961">
    <property type="component" value="Unassembled WGS sequence"/>
</dbReference>
<accession>A0ABS8BY88</accession>
<feature type="region of interest" description="Disordered" evidence="1">
    <location>
        <begin position="1"/>
        <end position="22"/>
    </location>
</feature>
<keyword evidence="3" id="KW-1185">Reference proteome</keyword>
<dbReference type="RefSeq" id="WP_226749182.1">
    <property type="nucleotide sequence ID" value="NZ_JAJATZ010000011.1"/>
</dbReference>
<evidence type="ECO:0000313" key="3">
    <source>
        <dbReference type="Proteomes" id="UP001138961"/>
    </source>
</evidence>
<protein>
    <submittedName>
        <fullName evidence="2">Uncharacterized protein</fullName>
    </submittedName>
</protein>
<name>A0ABS8BY88_9RHOB</name>
<gene>
    <name evidence="2" type="ORF">LGQ03_15835</name>
</gene>
<reference evidence="2" key="1">
    <citation type="submission" date="2021-10" db="EMBL/GenBank/DDBJ databases">
        <title>Loktanella gaetbuli sp. nov., isolated from a tidal flat.</title>
        <authorList>
            <person name="Park S."/>
            <person name="Yoon J.-H."/>
        </authorList>
    </citation>
    <scope>NUCLEOTIDE SEQUENCE</scope>
    <source>
        <strain evidence="2">TSTF-M6</strain>
    </source>
</reference>
<evidence type="ECO:0000313" key="2">
    <source>
        <dbReference type="EMBL" id="MCB5200708.1"/>
    </source>
</evidence>
<sequence length="48" mass="5463">MDSTMAPTHDLTPLAPRPAPLDMPRQVLEHAARPSTFEMFSRLFLRNV</sequence>
<evidence type="ECO:0000256" key="1">
    <source>
        <dbReference type="SAM" id="MobiDB-lite"/>
    </source>
</evidence>
<dbReference type="EMBL" id="JAJATZ010000011">
    <property type="protein sequence ID" value="MCB5200708.1"/>
    <property type="molecule type" value="Genomic_DNA"/>
</dbReference>
<proteinExistence type="predicted"/>